<dbReference type="EMBL" id="BGPR01020757">
    <property type="protein sequence ID" value="GBN85415.1"/>
    <property type="molecule type" value="Genomic_DNA"/>
</dbReference>
<dbReference type="AlphaFoldDB" id="A0A4Y2SDV1"/>
<evidence type="ECO:0000313" key="2">
    <source>
        <dbReference type="Proteomes" id="UP000499080"/>
    </source>
</evidence>
<keyword evidence="2" id="KW-1185">Reference proteome</keyword>
<proteinExistence type="predicted"/>
<reference evidence="1 2" key="1">
    <citation type="journal article" date="2019" name="Sci. Rep.">
        <title>Orb-weaving spider Araneus ventricosus genome elucidates the spidroin gene catalogue.</title>
        <authorList>
            <person name="Kono N."/>
            <person name="Nakamura H."/>
            <person name="Ohtoshi R."/>
            <person name="Moran D.A.P."/>
            <person name="Shinohara A."/>
            <person name="Yoshida Y."/>
            <person name="Fujiwara M."/>
            <person name="Mori M."/>
            <person name="Tomita M."/>
            <person name="Arakawa K."/>
        </authorList>
    </citation>
    <scope>NUCLEOTIDE SEQUENCE [LARGE SCALE GENOMIC DNA]</scope>
</reference>
<dbReference type="Proteomes" id="UP000499080">
    <property type="component" value="Unassembled WGS sequence"/>
</dbReference>
<gene>
    <name evidence="1" type="ORF">AVEN_205201_1</name>
</gene>
<protein>
    <submittedName>
        <fullName evidence="1">Uncharacterized protein</fullName>
    </submittedName>
</protein>
<sequence>MGHSDPLLHLLQPQASKRHPRLLRFPLELFPTYLHRSHFSIYGPAVQMERLDIQTVWKSKLPSPPLQISLVFRIGDRFWCGAAEFAWNGVFVNVQLKHYDVKIIVIQRYTGDLTS</sequence>
<name>A0A4Y2SDV1_ARAVE</name>
<accession>A0A4Y2SDV1</accession>
<evidence type="ECO:0000313" key="1">
    <source>
        <dbReference type="EMBL" id="GBN85415.1"/>
    </source>
</evidence>
<organism evidence="1 2">
    <name type="scientific">Araneus ventricosus</name>
    <name type="common">Orbweaver spider</name>
    <name type="synonym">Epeira ventricosa</name>
    <dbReference type="NCBI Taxonomy" id="182803"/>
    <lineage>
        <taxon>Eukaryota</taxon>
        <taxon>Metazoa</taxon>
        <taxon>Ecdysozoa</taxon>
        <taxon>Arthropoda</taxon>
        <taxon>Chelicerata</taxon>
        <taxon>Arachnida</taxon>
        <taxon>Araneae</taxon>
        <taxon>Araneomorphae</taxon>
        <taxon>Entelegynae</taxon>
        <taxon>Araneoidea</taxon>
        <taxon>Araneidae</taxon>
        <taxon>Araneus</taxon>
    </lineage>
</organism>
<comment type="caution">
    <text evidence="1">The sequence shown here is derived from an EMBL/GenBank/DDBJ whole genome shotgun (WGS) entry which is preliminary data.</text>
</comment>